<name>A0A6S6TUL2_9BACT</name>
<gene>
    <name evidence="8" type="ORF">HELGO_WM20776</name>
</gene>
<accession>A0A6S6TUL2</accession>
<comment type="subcellular location">
    <subcellularLocation>
        <location evidence="1">Membrane</location>
        <topology evidence="1">Single-pass membrane protein</topology>
    </subcellularLocation>
</comment>
<dbReference type="AlphaFoldDB" id="A0A6S6TUL2"/>
<proteinExistence type="inferred from homology"/>
<reference evidence="8" key="1">
    <citation type="submission" date="2020-01" db="EMBL/GenBank/DDBJ databases">
        <authorList>
            <person name="Meier V. D."/>
            <person name="Meier V D."/>
        </authorList>
    </citation>
    <scope>NUCLEOTIDE SEQUENCE</scope>
    <source>
        <strain evidence="8">HLG_WM_MAG_01</strain>
    </source>
</reference>
<sequence length="425" mass="46932">MNNNLDANISPTGLNDTTKVHTGVRRLNKLPLIIVSIILMIILMGLGYATMKRAEQSKAKEEVTGKVRNDGESLASDFLSKLYQSRSMEEEKTPLFIKEEKLNIPTHEIQKPLTLETTQNPLNSSSSDEALKQRLAEERLALASYKLELYKTALSAPTKVKLAQNFSQSSPKDLTHRSNIIAPNPADIYTQIAKAYKGANTSNDGDTNLNHNEQFLKNQKASHNYLAARKTKPISPYEMKTGTLIPSVLITEINSELPGPIKAQVSENVFDTATGEHLLIPQGSTLVGAYSSNVQYGQNRVLIAFNRIIFPDGQTLNLDGMNGINQQGAAGFNDQVNNHYFKIFGSALFMGAITGGIAVSDNTRTDQFIETNRQKMLGALISELGQVARQMIQKNMNIAPTLEIRAGYRFNIFATKDIILEPLAY</sequence>
<dbReference type="CDD" id="cd16429">
    <property type="entry name" value="VirB10"/>
    <property type="match status" value="1"/>
</dbReference>
<evidence type="ECO:0000313" key="8">
    <source>
        <dbReference type="EMBL" id="CAA6824422.1"/>
    </source>
</evidence>
<evidence type="ECO:0000256" key="7">
    <source>
        <dbReference type="SAM" id="Phobius"/>
    </source>
</evidence>
<dbReference type="Pfam" id="PF03743">
    <property type="entry name" value="TrbI"/>
    <property type="match status" value="1"/>
</dbReference>
<evidence type="ECO:0000256" key="2">
    <source>
        <dbReference type="ARBA" id="ARBA00010265"/>
    </source>
</evidence>
<dbReference type="InterPro" id="IPR005498">
    <property type="entry name" value="T4SS_VirB10/TraB/TrbI"/>
</dbReference>
<keyword evidence="5 7" id="KW-0472">Membrane</keyword>
<evidence type="ECO:0000256" key="5">
    <source>
        <dbReference type="ARBA" id="ARBA00023136"/>
    </source>
</evidence>
<dbReference type="GO" id="GO:0016020">
    <property type="term" value="C:membrane"/>
    <property type="evidence" value="ECO:0007669"/>
    <property type="project" value="UniProtKB-SubCell"/>
</dbReference>
<keyword evidence="3 7" id="KW-0812">Transmembrane</keyword>
<feature type="compositionally biased region" description="Polar residues" evidence="6">
    <location>
        <begin position="115"/>
        <end position="128"/>
    </location>
</feature>
<organism evidence="8">
    <name type="scientific">uncultured Sulfurovum sp</name>
    <dbReference type="NCBI Taxonomy" id="269237"/>
    <lineage>
        <taxon>Bacteria</taxon>
        <taxon>Pseudomonadati</taxon>
        <taxon>Campylobacterota</taxon>
        <taxon>Epsilonproteobacteria</taxon>
        <taxon>Campylobacterales</taxon>
        <taxon>Sulfurovaceae</taxon>
        <taxon>Sulfurovum</taxon>
        <taxon>environmental samples</taxon>
    </lineage>
</organism>
<keyword evidence="4 7" id="KW-1133">Transmembrane helix</keyword>
<dbReference type="EMBL" id="CACVAS010000119">
    <property type="protein sequence ID" value="CAA6824422.1"/>
    <property type="molecule type" value="Genomic_DNA"/>
</dbReference>
<dbReference type="Gene3D" id="2.40.128.260">
    <property type="entry name" value="Type IV secretion system, VirB10/TraB/TrbI"/>
    <property type="match status" value="1"/>
</dbReference>
<evidence type="ECO:0000256" key="4">
    <source>
        <dbReference type="ARBA" id="ARBA00022989"/>
    </source>
</evidence>
<evidence type="ECO:0000256" key="3">
    <source>
        <dbReference type="ARBA" id="ARBA00022692"/>
    </source>
</evidence>
<dbReference type="InterPro" id="IPR042217">
    <property type="entry name" value="T4SS_VirB10/TrbI"/>
</dbReference>
<evidence type="ECO:0000256" key="6">
    <source>
        <dbReference type="SAM" id="MobiDB-lite"/>
    </source>
</evidence>
<protein>
    <submittedName>
        <fullName evidence="8">Conjugative transfer protein TrbI</fullName>
    </submittedName>
</protein>
<feature type="region of interest" description="Disordered" evidence="6">
    <location>
        <begin position="110"/>
        <end position="129"/>
    </location>
</feature>
<feature type="transmembrane region" description="Helical" evidence="7">
    <location>
        <begin position="30"/>
        <end position="51"/>
    </location>
</feature>
<evidence type="ECO:0000256" key="1">
    <source>
        <dbReference type="ARBA" id="ARBA00004167"/>
    </source>
</evidence>
<comment type="similarity">
    <text evidence="2">Belongs to the TrbI/VirB10 family.</text>
</comment>